<organism evidence="1 2">
    <name type="scientific">Bacteroides sedimenti</name>
    <dbReference type="NCBI Taxonomy" id="2136147"/>
    <lineage>
        <taxon>Bacteria</taxon>
        <taxon>Pseudomonadati</taxon>
        <taxon>Bacteroidota</taxon>
        <taxon>Bacteroidia</taxon>
        <taxon>Bacteroidales</taxon>
        <taxon>Bacteroidaceae</taxon>
        <taxon>Bacteroides</taxon>
    </lineage>
</organism>
<dbReference type="Proteomes" id="UP001496674">
    <property type="component" value="Chromosome"/>
</dbReference>
<evidence type="ECO:0000313" key="1">
    <source>
        <dbReference type="EMBL" id="BEG99328.1"/>
    </source>
</evidence>
<reference evidence="1 2" key="1">
    <citation type="submission" date="2023-04" db="EMBL/GenBank/DDBJ databases">
        <title>Draft genome sequence of acteroides sedimenti strain YN3PY1.</title>
        <authorList>
            <person name="Yoshida N."/>
        </authorList>
    </citation>
    <scope>NUCLEOTIDE SEQUENCE [LARGE SCALE GENOMIC DNA]</scope>
    <source>
        <strain evidence="1 2">YN3PY1</strain>
    </source>
</reference>
<dbReference type="EMBL" id="AP028055">
    <property type="protein sequence ID" value="BEG99328.1"/>
    <property type="molecule type" value="Genomic_DNA"/>
</dbReference>
<dbReference type="Gene3D" id="2.60.40.1120">
    <property type="entry name" value="Carboxypeptidase-like, regulatory domain"/>
    <property type="match status" value="1"/>
</dbReference>
<keyword evidence="2" id="KW-1185">Reference proteome</keyword>
<dbReference type="PROSITE" id="PS51257">
    <property type="entry name" value="PROKAR_LIPOPROTEIN"/>
    <property type="match status" value="1"/>
</dbReference>
<name>A0ABN6ZAB0_9BACE</name>
<gene>
    <name evidence="1" type="ORF">BSYN_15930</name>
</gene>
<accession>A0ABN6ZAB0</accession>
<evidence type="ECO:0000313" key="2">
    <source>
        <dbReference type="Proteomes" id="UP001496674"/>
    </source>
</evidence>
<evidence type="ECO:0008006" key="3">
    <source>
        <dbReference type="Google" id="ProtNLM"/>
    </source>
</evidence>
<proteinExistence type="predicted"/>
<sequence length="485" mass="54574">MKRYSLKNKWVYFIMMILVASSCQIDERIDDLTGGYEGVFIDKVTGDTVCTEYFGAKVKLLDAEYGKVAQPLVYNVLPDGTFRNTKVYPSKYKVWGEGPFLQLDTVYGNIKNGTKLSLKVLPNMSLKILNVELKYGVELNVTYCYNVNDLNSSSQEVGIVYSKDKYPGQRNAVSVGTSGGSVFKSIKIVTEKKDTITEKIYLEPNQTYYIRALGHSENAGDYWNYSTQILTKTGNINISELPVSAKFGVVSATSAIIQWSFPPVVDGIKLTYIDMTGKEIVDILNPKLCSYVANLAHNTSTEVKVNLLAGNEVGPDKIITVKTEALSDKYVEDNNKRAENVPFFNDENMKYSISKYYAEYYAPVYDLSWTTSPYRYQFIDWWASWLAGTAYEHLPTNQEMENFTSMNVYGAVKTFVDLLPCINLETLTIEKGDLFSTGEVIDPNVDLNVLKKLPNLKKVILGKEVPLSKDNFTRAGLTNIQIIKN</sequence>
<dbReference type="RefSeq" id="WP_353329791.1">
    <property type="nucleotide sequence ID" value="NZ_AP028055.1"/>
</dbReference>
<protein>
    <recommendedName>
        <fullName evidence="3">DUF3823 domain-containing protein</fullName>
    </recommendedName>
</protein>